<dbReference type="RefSeq" id="WP_100668823.1">
    <property type="nucleotide sequence ID" value="NZ_CP024955.1"/>
</dbReference>
<name>A0A2K8N9U7_9BACL</name>
<evidence type="ECO:0000313" key="2">
    <source>
        <dbReference type="EMBL" id="ATY86073.1"/>
    </source>
</evidence>
<dbReference type="Proteomes" id="UP000231932">
    <property type="component" value="Chromosome"/>
</dbReference>
<dbReference type="AlphaFoldDB" id="A0A2K8N9U7"/>
<feature type="compositionally biased region" description="Basic and acidic residues" evidence="1">
    <location>
        <begin position="52"/>
        <end position="69"/>
    </location>
</feature>
<feature type="region of interest" description="Disordered" evidence="1">
    <location>
        <begin position="39"/>
        <end position="84"/>
    </location>
</feature>
<gene>
    <name evidence="2" type="ORF">CVV65_14975</name>
</gene>
<sequence length="84" mass="9617">MNVTREEIHRIIDEIPESQLPTVLRYLKRFTDASDDPVQRALANAPLDDEPQTEKEKRAVQEGEADVRMGRTLSTDTLKRQLGL</sequence>
<proteinExistence type="predicted"/>
<evidence type="ECO:0000313" key="3">
    <source>
        <dbReference type="Proteomes" id="UP000231932"/>
    </source>
</evidence>
<keyword evidence="3" id="KW-1185">Reference proteome</keyword>
<dbReference type="OrthoDB" id="2382051at2"/>
<organism evidence="2 3">
    <name type="scientific">Kyrpidia spormannii</name>
    <dbReference type="NCBI Taxonomy" id="2055160"/>
    <lineage>
        <taxon>Bacteria</taxon>
        <taxon>Bacillati</taxon>
        <taxon>Bacillota</taxon>
        <taxon>Bacilli</taxon>
        <taxon>Bacillales</taxon>
        <taxon>Alicyclobacillaceae</taxon>
        <taxon>Kyrpidia</taxon>
    </lineage>
</organism>
<protein>
    <submittedName>
        <fullName evidence="2">Uncharacterized protein</fullName>
    </submittedName>
</protein>
<accession>A0A2K8N9U7</accession>
<evidence type="ECO:0000256" key="1">
    <source>
        <dbReference type="SAM" id="MobiDB-lite"/>
    </source>
</evidence>
<dbReference type="KEGG" id="kyr:CVV65_14975"/>
<reference evidence="3" key="1">
    <citation type="submission" date="2017-11" db="EMBL/GenBank/DDBJ databases">
        <title>Complete Genome Sequence of Kyrpidia sp. Strain EA-1, a thermophilic, hydrogen-oxidizing Bacterium, isolated from the Azores.</title>
        <authorList>
            <person name="Reiner J.E."/>
            <person name="Lapp C.J."/>
            <person name="Bunk B."/>
            <person name="Gescher J."/>
        </authorList>
    </citation>
    <scope>NUCLEOTIDE SEQUENCE [LARGE SCALE GENOMIC DNA]</scope>
    <source>
        <strain evidence="3">EA-1</strain>
    </source>
</reference>
<dbReference type="EMBL" id="CP024955">
    <property type="protein sequence ID" value="ATY86073.1"/>
    <property type="molecule type" value="Genomic_DNA"/>
</dbReference>